<dbReference type="Pfam" id="PF04203">
    <property type="entry name" value="Sortase"/>
    <property type="match status" value="1"/>
</dbReference>
<gene>
    <name evidence="3" type="ORF">BJ959_000979</name>
</gene>
<dbReference type="GO" id="GO:0016787">
    <property type="term" value="F:hydrolase activity"/>
    <property type="evidence" value="ECO:0007669"/>
    <property type="project" value="UniProtKB-KW"/>
</dbReference>
<dbReference type="InterPro" id="IPR023365">
    <property type="entry name" value="Sortase_dom-sf"/>
</dbReference>
<sequence length="336" mass="35659">MTSTPSVSWRDRVRVSVTATRTRMRSAVAGALDAVARESSDLRPATASRAIPALTPLDRARFGSTALLLVGSILLGFAAYLVIASPVTFLRDQALLREELRFELANSTAPVSQFESTGELLTPGQPVALLEIDAIDLSTVIVEGTDARALQSGPGHRRDTVMPGQVGASVIFGRQAAFGGPFSRLSELDEGDRIVVTTGQGRFVFTVAGVRTGQEALPDRPASDSTLTLVTATGIPYFAEDVLRVDAVLAGNAAEAGARAFGYSALPRDELAMASRFSTGSEVAIWALLLLAAVAAMPVMRRAWGRWQAWAVGVPTTVFLGFLLFRDLSTLLPNLT</sequence>
<keyword evidence="4" id="KW-1185">Reference proteome</keyword>
<dbReference type="InterPro" id="IPR042003">
    <property type="entry name" value="Sortase_E"/>
</dbReference>
<reference evidence="3 4" key="1">
    <citation type="submission" date="2020-08" db="EMBL/GenBank/DDBJ databases">
        <title>Sequencing the genomes of 1000 actinobacteria strains.</title>
        <authorList>
            <person name="Klenk H.-P."/>
        </authorList>
    </citation>
    <scope>NUCLEOTIDE SEQUENCE [LARGE SCALE GENOMIC DNA]</scope>
    <source>
        <strain evidence="3 4">DSM 23889</strain>
    </source>
</reference>
<evidence type="ECO:0000313" key="4">
    <source>
        <dbReference type="Proteomes" id="UP000552883"/>
    </source>
</evidence>
<feature type="transmembrane region" description="Helical" evidence="2">
    <location>
        <begin position="307"/>
        <end position="325"/>
    </location>
</feature>
<dbReference type="AlphaFoldDB" id="A0A840X4Q5"/>
<dbReference type="Proteomes" id="UP000552883">
    <property type="component" value="Unassembled WGS sequence"/>
</dbReference>
<evidence type="ECO:0000256" key="1">
    <source>
        <dbReference type="ARBA" id="ARBA00022801"/>
    </source>
</evidence>
<evidence type="ECO:0000256" key="2">
    <source>
        <dbReference type="SAM" id="Phobius"/>
    </source>
</evidence>
<name>A0A840X4Q5_9MICO</name>
<keyword evidence="2" id="KW-0472">Membrane</keyword>
<dbReference type="CDD" id="cd05830">
    <property type="entry name" value="Sortase_E"/>
    <property type="match status" value="1"/>
</dbReference>
<dbReference type="InterPro" id="IPR005754">
    <property type="entry name" value="Sortase"/>
</dbReference>
<dbReference type="RefSeq" id="WP_153982634.1">
    <property type="nucleotide sequence ID" value="NZ_BAAANZ010000012.1"/>
</dbReference>
<feature type="transmembrane region" description="Helical" evidence="2">
    <location>
        <begin position="283"/>
        <end position="301"/>
    </location>
</feature>
<proteinExistence type="predicted"/>
<feature type="transmembrane region" description="Helical" evidence="2">
    <location>
        <begin position="66"/>
        <end position="90"/>
    </location>
</feature>
<keyword evidence="2" id="KW-1133">Transmembrane helix</keyword>
<keyword evidence="2" id="KW-0812">Transmembrane</keyword>
<dbReference type="OrthoDB" id="5242879at2"/>
<dbReference type="Gene3D" id="2.40.260.10">
    <property type="entry name" value="Sortase"/>
    <property type="match status" value="1"/>
</dbReference>
<comment type="caution">
    <text evidence="3">The sequence shown here is derived from an EMBL/GenBank/DDBJ whole genome shotgun (WGS) entry which is preliminary data.</text>
</comment>
<dbReference type="SUPFAM" id="SSF63817">
    <property type="entry name" value="Sortase"/>
    <property type="match status" value="1"/>
</dbReference>
<evidence type="ECO:0000313" key="3">
    <source>
        <dbReference type="EMBL" id="MBB5617483.1"/>
    </source>
</evidence>
<dbReference type="EMBL" id="JACHBS010000001">
    <property type="protein sequence ID" value="MBB5617483.1"/>
    <property type="molecule type" value="Genomic_DNA"/>
</dbReference>
<protein>
    <submittedName>
        <fullName evidence="3">LPXTG-site transpeptidase (Sortase) family protein</fullName>
    </submittedName>
</protein>
<accession>A0A840X4Q5</accession>
<keyword evidence="1" id="KW-0378">Hydrolase</keyword>
<organism evidence="3 4">
    <name type="scientific">Microcella frigidaquae</name>
    <dbReference type="NCBI Taxonomy" id="424758"/>
    <lineage>
        <taxon>Bacteria</taxon>
        <taxon>Bacillati</taxon>
        <taxon>Actinomycetota</taxon>
        <taxon>Actinomycetes</taxon>
        <taxon>Micrococcales</taxon>
        <taxon>Microbacteriaceae</taxon>
        <taxon>Microcella</taxon>
    </lineage>
</organism>